<accession>B9XNL8</accession>
<dbReference type="AlphaFoldDB" id="B9XNL8"/>
<dbReference type="Proteomes" id="UP000003688">
    <property type="component" value="Unassembled WGS sequence"/>
</dbReference>
<name>B9XNL8_PEDPL</name>
<keyword evidence="2" id="KW-1185">Reference proteome</keyword>
<proteinExistence type="predicted"/>
<gene>
    <name evidence="1" type="ORF">Cflav_PD1748</name>
</gene>
<dbReference type="STRING" id="320771.Cflav_PD1748"/>
<organism evidence="1 2">
    <name type="scientific">Pedosphaera parvula (strain Ellin514)</name>
    <dbReference type="NCBI Taxonomy" id="320771"/>
    <lineage>
        <taxon>Bacteria</taxon>
        <taxon>Pseudomonadati</taxon>
        <taxon>Verrucomicrobiota</taxon>
        <taxon>Pedosphaerae</taxon>
        <taxon>Pedosphaerales</taxon>
        <taxon>Pedosphaeraceae</taxon>
        <taxon>Pedosphaera</taxon>
    </lineage>
</organism>
<comment type="caution">
    <text evidence="1">The sequence shown here is derived from an EMBL/GenBank/DDBJ whole genome shotgun (WGS) entry which is preliminary data.</text>
</comment>
<reference evidence="1 2" key="1">
    <citation type="journal article" date="2011" name="J. Bacteriol.">
        <title>Genome sequence of 'Pedosphaera parvula' Ellin514, an aerobic Verrucomicrobial isolate from pasture soil.</title>
        <authorList>
            <person name="Kant R."/>
            <person name="van Passel M.W."/>
            <person name="Sangwan P."/>
            <person name="Palva A."/>
            <person name="Lucas S."/>
            <person name="Copeland A."/>
            <person name="Lapidus A."/>
            <person name="Glavina Del Rio T."/>
            <person name="Dalin E."/>
            <person name="Tice H."/>
            <person name="Bruce D."/>
            <person name="Goodwin L."/>
            <person name="Pitluck S."/>
            <person name="Chertkov O."/>
            <person name="Larimer F.W."/>
            <person name="Land M.L."/>
            <person name="Hauser L."/>
            <person name="Brettin T.S."/>
            <person name="Detter J.C."/>
            <person name="Han S."/>
            <person name="de Vos W.M."/>
            <person name="Janssen P.H."/>
            <person name="Smidt H."/>
        </authorList>
    </citation>
    <scope>NUCLEOTIDE SEQUENCE [LARGE SCALE GENOMIC DNA]</scope>
    <source>
        <strain evidence="1 2">Ellin514</strain>
    </source>
</reference>
<sequence>MEDGNYRQLKMMNGGSQLFNQMIRGESKECWEMNKAGVLEAIASNGG</sequence>
<evidence type="ECO:0000313" key="1">
    <source>
        <dbReference type="EMBL" id="EEF58558.1"/>
    </source>
</evidence>
<protein>
    <submittedName>
        <fullName evidence="1">Uncharacterized protein</fullName>
    </submittedName>
</protein>
<dbReference type="EMBL" id="ABOX02000041">
    <property type="protein sequence ID" value="EEF58558.1"/>
    <property type="molecule type" value="Genomic_DNA"/>
</dbReference>
<evidence type="ECO:0000313" key="2">
    <source>
        <dbReference type="Proteomes" id="UP000003688"/>
    </source>
</evidence>